<evidence type="ECO:0000313" key="1">
    <source>
        <dbReference type="EMBL" id="KAJ0042469.1"/>
    </source>
</evidence>
<accession>A0ACC0YXK5</accession>
<dbReference type="EMBL" id="CM047739">
    <property type="protein sequence ID" value="KAJ0042469.1"/>
    <property type="molecule type" value="Genomic_DNA"/>
</dbReference>
<organism evidence="1 2">
    <name type="scientific">Pistacia integerrima</name>
    <dbReference type="NCBI Taxonomy" id="434235"/>
    <lineage>
        <taxon>Eukaryota</taxon>
        <taxon>Viridiplantae</taxon>
        <taxon>Streptophyta</taxon>
        <taxon>Embryophyta</taxon>
        <taxon>Tracheophyta</taxon>
        <taxon>Spermatophyta</taxon>
        <taxon>Magnoliopsida</taxon>
        <taxon>eudicotyledons</taxon>
        <taxon>Gunneridae</taxon>
        <taxon>Pentapetalae</taxon>
        <taxon>rosids</taxon>
        <taxon>malvids</taxon>
        <taxon>Sapindales</taxon>
        <taxon>Anacardiaceae</taxon>
        <taxon>Pistacia</taxon>
    </lineage>
</organism>
<protein>
    <submittedName>
        <fullName evidence="1">Uncharacterized protein</fullName>
    </submittedName>
</protein>
<dbReference type="Proteomes" id="UP001163603">
    <property type="component" value="Chromosome 4"/>
</dbReference>
<comment type="caution">
    <text evidence="1">The sequence shown here is derived from an EMBL/GenBank/DDBJ whole genome shotgun (WGS) entry which is preliminary data.</text>
</comment>
<proteinExistence type="predicted"/>
<reference evidence="2" key="1">
    <citation type="journal article" date="2023" name="G3 (Bethesda)">
        <title>Genome assembly and association tests identify interacting loci associated with vigor, precocity, and sex in interspecific pistachio rootstocks.</title>
        <authorList>
            <person name="Palmer W."/>
            <person name="Jacygrad E."/>
            <person name="Sagayaradj S."/>
            <person name="Cavanaugh K."/>
            <person name="Han R."/>
            <person name="Bertier L."/>
            <person name="Beede B."/>
            <person name="Kafkas S."/>
            <person name="Golino D."/>
            <person name="Preece J."/>
            <person name="Michelmore R."/>
        </authorList>
    </citation>
    <scope>NUCLEOTIDE SEQUENCE [LARGE SCALE GENOMIC DNA]</scope>
</reference>
<gene>
    <name evidence="1" type="ORF">Pint_18180</name>
</gene>
<sequence length="497" mass="54808">MLMKPSASTSVSVVALCIFCFFFGLVHVGEAQNNQTQAATDPNEGKFTHWTFLVRSQMSYGLWLPLPICMNLGQNFLTGPLSPSIANLTAMQYLTLGINALSGVLPKELGLLSELIVLGIGTNNFSGPLPPELGNLTKLEQLRLQGNSFEGPIPSSFSNLTSLTELRISDLSNGSSSSLAFVRDMKSLSTLELRNNNISDTIPSNIGDFQTLQHLDLSFNNISGQIPSSLFNLSSLTHLFLGNNKLNGTLPAEKHATLLNIDVSYNNLLGSFPSWIKEENLQLNLVANNFTLKSSNSSVLPYGLNCLQRNFPCNRGSPIYSSFAVKSGGPQIKSSNDIVYERDNETLGPATYYVPDTDRWGVSNVGYFTGSSNPQYKIFSQSQFINTLDSEIFQTARISASSLRYYGLGLENGNYTVTLPGNRVEKDFNIKSVASGIPRRAFQREYKAQVSENYLEIHFFWAGKGTCCVPSQGYIWAFDFGHQHNLRFPPYCKSPNH</sequence>
<name>A0ACC0YXK5_9ROSI</name>
<evidence type="ECO:0000313" key="2">
    <source>
        <dbReference type="Proteomes" id="UP001163603"/>
    </source>
</evidence>
<keyword evidence="2" id="KW-1185">Reference proteome</keyword>